<accession>A0ACB9K6H7</accession>
<name>A0ACB9K6H7_9ASTR</name>
<keyword evidence="2" id="KW-1185">Reference proteome</keyword>
<reference evidence="1 2" key="2">
    <citation type="journal article" date="2022" name="Mol. Ecol. Resour.">
        <title>The genomes of chicory, endive, great burdock and yacon provide insights into Asteraceae paleo-polyploidization history and plant inulin production.</title>
        <authorList>
            <person name="Fan W."/>
            <person name="Wang S."/>
            <person name="Wang H."/>
            <person name="Wang A."/>
            <person name="Jiang F."/>
            <person name="Liu H."/>
            <person name="Zhao H."/>
            <person name="Xu D."/>
            <person name="Zhang Y."/>
        </authorList>
    </citation>
    <scope>NUCLEOTIDE SEQUENCE [LARGE SCALE GENOMIC DNA]</scope>
    <source>
        <strain evidence="2">cv. Yunnan</strain>
        <tissue evidence="1">Leaves</tissue>
    </source>
</reference>
<sequence>MRKLGFSRRTGRAYLLSAHRAGPAHLLSAQEEGPAHLLSAQEEGPAHLLSAQEEGPANLLSAQEAWSAHLLSAQAAGSATCQVRRHQNWLSEVMLEVWLRQVMRMNGDAWLEMKSYPTAFEDWHPVMFSYDAEGVVRVVPDDTVGFPPTKFIVKRQEFLRNRKNWKAVEGPAETRKEMKVQVSPYVSSIHRIPHTFGGYPIRFLRGRSDTVPTGTKRYGSYGDEAIRFLRGRSDTVPTGMKRYGSYGNEAIRFLRERSDKVPSGMKHMVP</sequence>
<proteinExistence type="predicted"/>
<dbReference type="EMBL" id="CM042018">
    <property type="protein sequence ID" value="KAI3827859.1"/>
    <property type="molecule type" value="Genomic_DNA"/>
</dbReference>
<dbReference type="Proteomes" id="UP001056120">
    <property type="component" value="Linkage Group LG01"/>
</dbReference>
<reference evidence="2" key="1">
    <citation type="journal article" date="2022" name="Mol. Ecol. Resour.">
        <title>The genomes of chicory, endive, great burdock and yacon provide insights into Asteraceae palaeo-polyploidization history and plant inulin production.</title>
        <authorList>
            <person name="Fan W."/>
            <person name="Wang S."/>
            <person name="Wang H."/>
            <person name="Wang A."/>
            <person name="Jiang F."/>
            <person name="Liu H."/>
            <person name="Zhao H."/>
            <person name="Xu D."/>
            <person name="Zhang Y."/>
        </authorList>
    </citation>
    <scope>NUCLEOTIDE SEQUENCE [LARGE SCALE GENOMIC DNA]</scope>
    <source>
        <strain evidence="2">cv. Yunnan</strain>
    </source>
</reference>
<comment type="caution">
    <text evidence="1">The sequence shown here is derived from an EMBL/GenBank/DDBJ whole genome shotgun (WGS) entry which is preliminary data.</text>
</comment>
<organism evidence="1 2">
    <name type="scientific">Smallanthus sonchifolius</name>
    <dbReference type="NCBI Taxonomy" id="185202"/>
    <lineage>
        <taxon>Eukaryota</taxon>
        <taxon>Viridiplantae</taxon>
        <taxon>Streptophyta</taxon>
        <taxon>Embryophyta</taxon>
        <taxon>Tracheophyta</taxon>
        <taxon>Spermatophyta</taxon>
        <taxon>Magnoliopsida</taxon>
        <taxon>eudicotyledons</taxon>
        <taxon>Gunneridae</taxon>
        <taxon>Pentapetalae</taxon>
        <taxon>asterids</taxon>
        <taxon>campanulids</taxon>
        <taxon>Asterales</taxon>
        <taxon>Asteraceae</taxon>
        <taxon>Asteroideae</taxon>
        <taxon>Heliantheae alliance</taxon>
        <taxon>Millerieae</taxon>
        <taxon>Smallanthus</taxon>
    </lineage>
</organism>
<gene>
    <name evidence="1" type="ORF">L1987_01946</name>
</gene>
<evidence type="ECO:0000313" key="1">
    <source>
        <dbReference type="EMBL" id="KAI3827859.1"/>
    </source>
</evidence>
<evidence type="ECO:0000313" key="2">
    <source>
        <dbReference type="Proteomes" id="UP001056120"/>
    </source>
</evidence>
<protein>
    <submittedName>
        <fullName evidence="1">Uncharacterized protein</fullName>
    </submittedName>
</protein>